<proteinExistence type="predicted"/>
<dbReference type="EMBL" id="MDEG01000012">
    <property type="protein sequence ID" value="PPU96867.1"/>
    <property type="molecule type" value="Genomic_DNA"/>
</dbReference>
<dbReference type="OrthoDB" id="9809969at2"/>
<keyword evidence="2" id="KW-1185">Reference proteome</keyword>
<comment type="caution">
    <text evidence="1">The sequence shown here is derived from an EMBL/GenBank/DDBJ whole genome shotgun (WGS) entry which is preliminary data.</text>
</comment>
<evidence type="ECO:0008006" key="3">
    <source>
        <dbReference type="Google" id="ProtNLM"/>
    </source>
</evidence>
<protein>
    <recommendedName>
        <fullName evidence="3">DUF3363 domain-containing protein</fullName>
    </recommendedName>
</protein>
<organism evidence="1 2">
    <name type="scientific">Xanthomonas hyacinthi</name>
    <dbReference type="NCBI Taxonomy" id="56455"/>
    <lineage>
        <taxon>Bacteria</taxon>
        <taxon>Pseudomonadati</taxon>
        <taxon>Pseudomonadota</taxon>
        <taxon>Gammaproteobacteria</taxon>
        <taxon>Lysobacterales</taxon>
        <taxon>Lysobacteraceae</taxon>
        <taxon>Xanthomonas</taxon>
    </lineage>
</organism>
<reference evidence="2" key="1">
    <citation type="submission" date="2016-08" db="EMBL/GenBank/DDBJ databases">
        <authorList>
            <person name="Merda D."/>
            <person name="Briand M."/>
            <person name="Taghouti G."/>
            <person name="Carrere S."/>
            <person name="Gouzy J."/>
            <person name="Portier P."/>
            <person name="Jacques M.-A."/>
            <person name="Fischer-Le Saux M."/>
        </authorList>
    </citation>
    <scope>NUCLEOTIDE SEQUENCE [LARGE SCALE GENOMIC DNA]</scope>
    <source>
        <strain evidence="2">CFBP1156</strain>
    </source>
</reference>
<dbReference type="InterPro" id="IPR021795">
    <property type="entry name" value="DUF3363"/>
</dbReference>
<sequence>MLTGGRYAMRDDGKEFSLVRWRPVIAQQLGQRLAATVRSGGMSWEIGRQRGHSIG</sequence>
<evidence type="ECO:0000313" key="1">
    <source>
        <dbReference type="EMBL" id="PPU96867.1"/>
    </source>
</evidence>
<evidence type="ECO:0000313" key="2">
    <source>
        <dbReference type="Proteomes" id="UP000238261"/>
    </source>
</evidence>
<accession>A0A2S7EUX8</accession>
<dbReference type="Pfam" id="PF11843">
    <property type="entry name" value="DUF3363"/>
    <property type="match status" value="1"/>
</dbReference>
<dbReference type="Proteomes" id="UP000238261">
    <property type="component" value="Unassembled WGS sequence"/>
</dbReference>
<name>A0A2S7EUX8_9XANT</name>
<gene>
    <name evidence="1" type="ORF">XhyaCFBP1156_13900</name>
</gene>
<dbReference type="AlphaFoldDB" id="A0A2S7EUX8"/>